<name>A0A0D8ZKN2_9CYAN</name>
<reference evidence="2 3" key="1">
    <citation type="submission" date="2015-02" db="EMBL/GenBank/DDBJ databases">
        <title>Draft genome of a novel marine cyanobacterium (Chroococcales) isolated from South Atlantic Ocean.</title>
        <authorList>
            <person name="Rigonato J."/>
            <person name="Alvarenga D.O."/>
            <person name="Branco L.H."/>
            <person name="Varani A.M."/>
            <person name="Brandini F.P."/>
            <person name="Fiore M.F."/>
        </authorList>
    </citation>
    <scope>NUCLEOTIDE SEQUENCE [LARGE SCALE GENOMIC DNA]</scope>
    <source>
        <strain evidence="2 3">CENA595</strain>
    </source>
</reference>
<dbReference type="EMBL" id="JYON01000047">
    <property type="protein sequence ID" value="KJH69398.1"/>
    <property type="molecule type" value="Genomic_DNA"/>
</dbReference>
<dbReference type="Proteomes" id="UP000032452">
    <property type="component" value="Unassembled WGS sequence"/>
</dbReference>
<feature type="compositionally biased region" description="Polar residues" evidence="1">
    <location>
        <begin position="152"/>
        <end position="163"/>
    </location>
</feature>
<organism evidence="2 3">
    <name type="scientific">Aliterella atlantica CENA595</name>
    <dbReference type="NCBI Taxonomy" id="1618023"/>
    <lineage>
        <taxon>Bacteria</taxon>
        <taxon>Bacillati</taxon>
        <taxon>Cyanobacteriota</taxon>
        <taxon>Cyanophyceae</taxon>
        <taxon>Chroococcidiopsidales</taxon>
        <taxon>Aliterellaceae</taxon>
        <taxon>Aliterella</taxon>
    </lineage>
</organism>
<feature type="region of interest" description="Disordered" evidence="1">
    <location>
        <begin position="83"/>
        <end position="121"/>
    </location>
</feature>
<protein>
    <submittedName>
        <fullName evidence="2">Uncharacterized protein</fullName>
    </submittedName>
</protein>
<feature type="region of interest" description="Disordered" evidence="1">
    <location>
        <begin position="149"/>
        <end position="180"/>
    </location>
</feature>
<sequence>MPDYKTTYPMVLNGVFIGLVSLRSDQIDYFGIPDATPAELAFVKYTGSIKAHTRKVRSKRLEANSPIIEVTVDRKTGVGRERGKIAKGRGGKPFKIPTELVNTPAPQPSTTGTPRPARSTPVYTTIRFPGDASIAEISAWLHAKLLTKKPKSFQSPSGKTYSVSPLAVGSVVSGDEDTTP</sequence>
<comment type="caution">
    <text evidence="2">The sequence shown here is derived from an EMBL/GenBank/DDBJ whole genome shotgun (WGS) entry which is preliminary data.</text>
</comment>
<dbReference type="STRING" id="1618023.UH38_24145"/>
<evidence type="ECO:0000313" key="3">
    <source>
        <dbReference type="Proteomes" id="UP000032452"/>
    </source>
</evidence>
<accession>A0A0D8ZKN2</accession>
<keyword evidence="3" id="KW-1185">Reference proteome</keyword>
<gene>
    <name evidence="2" type="ORF">UH38_24145</name>
</gene>
<dbReference type="AlphaFoldDB" id="A0A0D8ZKN2"/>
<proteinExistence type="predicted"/>
<dbReference type="RefSeq" id="WP_045057268.1">
    <property type="nucleotide sequence ID" value="NZ_CAWMDP010000010.1"/>
</dbReference>
<evidence type="ECO:0000313" key="2">
    <source>
        <dbReference type="EMBL" id="KJH69398.1"/>
    </source>
</evidence>
<evidence type="ECO:0000256" key="1">
    <source>
        <dbReference type="SAM" id="MobiDB-lite"/>
    </source>
</evidence>